<dbReference type="KEGG" id="spal:FM071_10430"/>
<dbReference type="InterPro" id="IPR016097">
    <property type="entry name" value="DUF695"/>
</dbReference>
<feature type="domain" description="Regulator of ribonuclease activity B" evidence="2">
    <location>
        <begin position="147"/>
        <end position="245"/>
    </location>
</feature>
<dbReference type="EMBL" id="CP041407">
    <property type="protein sequence ID" value="QOP46783.1"/>
    <property type="molecule type" value="Genomic_DNA"/>
</dbReference>
<organism evidence="3 4">
    <name type="scientific">Sulfurimonas paralvinellae</name>
    <dbReference type="NCBI Taxonomy" id="317658"/>
    <lineage>
        <taxon>Bacteria</taxon>
        <taxon>Pseudomonadati</taxon>
        <taxon>Campylobacterota</taxon>
        <taxon>Epsilonproteobacteria</taxon>
        <taxon>Campylobacterales</taxon>
        <taxon>Sulfurimonadaceae</taxon>
        <taxon>Sulfurimonas</taxon>
    </lineage>
</organism>
<feature type="domain" description="DUF695" evidence="1">
    <location>
        <begin position="5"/>
        <end position="135"/>
    </location>
</feature>
<name>A0A7M1BAR3_9BACT</name>
<keyword evidence="3" id="KW-0614">Plasmid</keyword>
<accession>A0A7M1BAR3</accession>
<dbReference type="Gene3D" id="3.30.70.970">
    <property type="entry name" value="RraB-like"/>
    <property type="match status" value="1"/>
</dbReference>
<dbReference type="AlphaFoldDB" id="A0A7M1BAR3"/>
<evidence type="ECO:0000313" key="3">
    <source>
        <dbReference type="EMBL" id="QOP46783.1"/>
    </source>
</evidence>
<dbReference type="SUPFAM" id="SSF89946">
    <property type="entry name" value="Hypothetical protein VC0424"/>
    <property type="match status" value="1"/>
</dbReference>
<proteinExistence type="predicted"/>
<dbReference type="Proteomes" id="UP000593580">
    <property type="component" value="Plasmid unnamed"/>
</dbReference>
<dbReference type="InterPro" id="IPR009671">
    <property type="entry name" value="RraB_dom"/>
</dbReference>
<gene>
    <name evidence="3" type="ORF">FM071_10430</name>
</gene>
<protein>
    <submittedName>
        <fullName evidence="3">DUF695 domain-containing protein</fullName>
    </submittedName>
</protein>
<evidence type="ECO:0000313" key="4">
    <source>
        <dbReference type="Proteomes" id="UP000593580"/>
    </source>
</evidence>
<keyword evidence="4" id="KW-1185">Reference proteome</keyword>
<dbReference type="InterPro" id="IPR036701">
    <property type="entry name" value="RraB-like_sf"/>
</dbReference>
<geneLocation type="plasmid" evidence="3 4">
    <name>unnamed</name>
</geneLocation>
<dbReference type="Pfam" id="PF06877">
    <property type="entry name" value="RraB"/>
    <property type="match status" value="1"/>
</dbReference>
<sequence length="250" mass="29568">MQEYWEAYMKPIEGHPAMISFNAGVADGVPNPEFIYVAFVKIKLHDPKENGLVTDEESNDVGFIEDRLELESLRWRSGKYIGRIISQGEVTFIYYLKMDFEWSDTVSTAMKHFPEYVYEFGSRMDMEWEVYQKLLFPTVAEWQIITNHHTCNALQEKGDNLHMERAIEHKAYFKNDEERQNFKLKIENEGFQCQKEFEVPFNNETMHGVQFYRIDSPFFYNIDELTMKIIEISTSCNGMYDGWECSLVKT</sequence>
<evidence type="ECO:0000259" key="1">
    <source>
        <dbReference type="Pfam" id="PF05117"/>
    </source>
</evidence>
<dbReference type="RefSeq" id="WP_193112127.1">
    <property type="nucleotide sequence ID" value="NZ_CP041407.1"/>
</dbReference>
<dbReference type="Pfam" id="PF05117">
    <property type="entry name" value="DUF695"/>
    <property type="match status" value="1"/>
</dbReference>
<evidence type="ECO:0000259" key="2">
    <source>
        <dbReference type="Pfam" id="PF06877"/>
    </source>
</evidence>
<reference evidence="3 4" key="1">
    <citation type="submission" date="2019-07" db="EMBL/GenBank/DDBJ databases">
        <title>Sulfurimonas paralvinellae sp. nov., a novel mesophilic, hydrogen- and sulfur-oxidizing chemolithoautotroph within the Epsilonproteo- bacteria isolated from a deep-sea hydrothermal vent polychaete nest, reclassification of Thiomicrospira denitrificans as Sulfurimonas denitrificans comb. nov. and emended description of the genus Sulfurimonas.</title>
        <authorList>
            <person name="Wang S."/>
            <person name="Jiang L."/>
            <person name="Shao Z."/>
        </authorList>
    </citation>
    <scope>NUCLEOTIDE SEQUENCE [LARGE SCALE GENOMIC DNA]</scope>
    <source>
        <strain evidence="3 4">GO25</strain>
        <plasmid evidence="3 4">unnamed</plasmid>
    </source>
</reference>